<dbReference type="Proteomes" id="UP000032247">
    <property type="component" value="Unassembled WGS sequence"/>
</dbReference>
<reference evidence="2" key="2">
    <citation type="submission" date="2023-03" db="EMBL/GenBank/DDBJ databases">
        <title>Complete genome sequences of 52 Bacillus and Priestia strains isolated from West-African fermentations and 26 reference strains from the DSMZ collection.</title>
        <authorList>
            <person name="Wiedenbein E.S."/>
            <person name="Canoy T.S."/>
            <person name="Hui Y."/>
            <person name="Parkouda C."/>
            <person name="Dawende C."/>
            <person name="Ametefe E."/>
            <person name="Jespersen L."/>
            <person name="Nielsen D.S."/>
        </authorList>
    </citation>
    <scope>NUCLEOTIDE SEQUENCE</scope>
    <source>
        <strain evidence="2">PRO56</strain>
    </source>
</reference>
<organism evidence="1 3">
    <name type="scientific">Bacillus subtilis</name>
    <dbReference type="NCBI Taxonomy" id="1423"/>
    <lineage>
        <taxon>Bacteria</taxon>
        <taxon>Bacillati</taxon>
        <taxon>Bacillota</taxon>
        <taxon>Bacilli</taxon>
        <taxon>Bacillales</taxon>
        <taxon>Bacillaceae</taxon>
        <taxon>Bacillus</taxon>
    </lineage>
</organism>
<evidence type="ECO:0000313" key="1">
    <source>
        <dbReference type="EMBL" id="KIU11161.1"/>
    </source>
</evidence>
<dbReference type="PATRIC" id="fig|1423.173.peg.1807"/>
<sequence>MVIIVNNEADKLKKLVPDTRSVFSIMIERSENAVFSVEEVRRVAGLTQNEFYHHYKMLNKYYFIDEVEVLDGDYISSLETVDGWPLWTDIKNFCDSGSNSVTVNVIINDLNFSLLD</sequence>
<dbReference type="AlphaFoldDB" id="A0A0D1L613"/>
<name>A0A0D1L613_BACIU</name>
<dbReference type="EMBL" id="CP120576">
    <property type="protein sequence ID" value="WEY83530.1"/>
    <property type="molecule type" value="Genomic_DNA"/>
</dbReference>
<gene>
    <name evidence="2" type="ORF">P5633_14085</name>
    <name evidence="1" type="ORF">SC09_Contig24orf00042</name>
</gene>
<reference evidence="1 3" key="1">
    <citation type="submission" date="2014-12" db="EMBL/GenBank/DDBJ databases">
        <title>Comparative genome analysis of Bacillus coagulans HM-08, Clostridium butyricum HM-68, Bacillus subtilis HM-66 and Bacillus licheniformis BL-09.</title>
        <authorList>
            <person name="Zhang H."/>
        </authorList>
    </citation>
    <scope>NUCLEOTIDE SEQUENCE [LARGE SCALE GENOMIC DNA]</scope>
    <source>
        <strain evidence="1 3">HM-66</strain>
    </source>
</reference>
<accession>A0A0D1L613</accession>
<evidence type="ECO:0000313" key="3">
    <source>
        <dbReference type="Proteomes" id="UP000032247"/>
    </source>
</evidence>
<evidence type="ECO:0008006" key="4">
    <source>
        <dbReference type="Google" id="ProtNLM"/>
    </source>
</evidence>
<dbReference type="Proteomes" id="UP001214898">
    <property type="component" value="Chromosome"/>
</dbReference>
<proteinExistence type="predicted"/>
<evidence type="ECO:0000313" key="2">
    <source>
        <dbReference type="EMBL" id="WEY83530.1"/>
    </source>
</evidence>
<dbReference type="EMBL" id="JXBC01000003">
    <property type="protein sequence ID" value="KIU11161.1"/>
    <property type="molecule type" value="Genomic_DNA"/>
</dbReference>
<protein>
    <recommendedName>
        <fullName evidence="4">Helix-turn-helix transcriptional regulator</fullName>
    </recommendedName>
</protein>